<dbReference type="EMBL" id="JBHRRZ010000035">
    <property type="protein sequence ID" value="MFC2949344.1"/>
    <property type="molecule type" value="Genomic_DNA"/>
</dbReference>
<dbReference type="InterPro" id="IPR045527">
    <property type="entry name" value="DUF6470"/>
</dbReference>
<evidence type="ECO:0000313" key="1">
    <source>
        <dbReference type="EMBL" id="MFC2949344.1"/>
    </source>
</evidence>
<dbReference type="Proteomes" id="UP001595387">
    <property type="component" value="Unassembled WGS sequence"/>
</dbReference>
<proteinExistence type="predicted"/>
<accession>A0ABV7A8D2</accession>
<protein>
    <submittedName>
        <fullName evidence="1">DUF6470 family protein</fullName>
    </submittedName>
</protein>
<keyword evidence="2" id="KW-1185">Reference proteome</keyword>
<comment type="caution">
    <text evidence="1">The sequence shown here is derived from an EMBL/GenBank/DDBJ whole genome shotgun (WGS) entry which is preliminary data.</text>
</comment>
<gene>
    <name evidence="1" type="ORF">ACFODW_13565</name>
</gene>
<reference evidence="2" key="1">
    <citation type="journal article" date="2019" name="Int. J. Syst. Evol. Microbiol.">
        <title>The Global Catalogue of Microorganisms (GCM) 10K type strain sequencing project: providing services to taxonomists for standard genome sequencing and annotation.</title>
        <authorList>
            <consortium name="The Broad Institute Genomics Platform"/>
            <consortium name="The Broad Institute Genome Sequencing Center for Infectious Disease"/>
            <person name="Wu L."/>
            <person name="Ma J."/>
        </authorList>
    </citation>
    <scope>NUCLEOTIDE SEQUENCE [LARGE SCALE GENOMIC DNA]</scope>
    <source>
        <strain evidence="2">KCTC 13193</strain>
    </source>
</reference>
<dbReference type="RefSeq" id="WP_390307313.1">
    <property type="nucleotide sequence ID" value="NZ_JBHRRZ010000035.1"/>
</dbReference>
<sequence>MRVPQVQIQTTPARLGLNITKPQQTIRQPQADQSIEQPRANMSIRQRPGKLSIDQTKAWNNLGLESMPVRTEKFTSKAKQNWLEGVGRRAQQGKELMQIENEGNPLAAQAKQNSVLDFTLYQPGNIPAHAWVDISYQPGGADISVEPQAPRINTVPRKAETSYQPGEVNAYMEQYPDIQIDWKV</sequence>
<organism evidence="1 2">
    <name type="scientific">Virgibacillus sediminis</name>
    <dbReference type="NCBI Taxonomy" id="202260"/>
    <lineage>
        <taxon>Bacteria</taxon>
        <taxon>Bacillati</taxon>
        <taxon>Bacillota</taxon>
        <taxon>Bacilli</taxon>
        <taxon>Bacillales</taxon>
        <taxon>Bacillaceae</taxon>
        <taxon>Virgibacillus</taxon>
    </lineage>
</organism>
<evidence type="ECO:0000313" key="2">
    <source>
        <dbReference type="Proteomes" id="UP001595387"/>
    </source>
</evidence>
<name>A0ABV7A8D2_9BACI</name>
<dbReference type="Pfam" id="PF20074">
    <property type="entry name" value="DUF6470"/>
    <property type="match status" value="1"/>
</dbReference>